<dbReference type="PANTHER" id="PTHR30069:SF29">
    <property type="entry name" value="HEMOGLOBIN AND HEMOGLOBIN-HAPTOGLOBIN-BINDING PROTEIN 1-RELATED"/>
    <property type="match status" value="1"/>
</dbReference>
<comment type="subcellular location">
    <subcellularLocation>
        <location evidence="1">Cell outer membrane</location>
        <topology evidence="1">Multi-pass membrane protein</topology>
    </subcellularLocation>
</comment>
<dbReference type="Pfam" id="PF07715">
    <property type="entry name" value="Plug"/>
    <property type="match status" value="1"/>
</dbReference>
<keyword evidence="4" id="KW-0812">Transmembrane</keyword>
<keyword evidence="8 13" id="KW-0675">Receptor</keyword>
<evidence type="ECO:0000256" key="4">
    <source>
        <dbReference type="ARBA" id="ARBA00022692"/>
    </source>
</evidence>
<evidence type="ECO:0000256" key="6">
    <source>
        <dbReference type="ARBA" id="ARBA00023077"/>
    </source>
</evidence>
<dbReference type="Proteomes" id="UP000824202">
    <property type="component" value="Unassembled WGS sequence"/>
</dbReference>
<proteinExistence type="inferred from homology"/>
<dbReference type="Gene3D" id="2.40.170.20">
    <property type="entry name" value="TonB-dependent receptor, beta-barrel domain"/>
    <property type="match status" value="1"/>
</dbReference>
<dbReference type="Pfam" id="PF13715">
    <property type="entry name" value="CarbopepD_reg_2"/>
    <property type="match status" value="1"/>
</dbReference>
<gene>
    <name evidence="13" type="ORF">H9863_04055</name>
</gene>
<dbReference type="InterPro" id="IPR037066">
    <property type="entry name" value="Plug_dom_sf"/>
</dbReference>
<dbReference type="InterPro" id="IPR012910">
    <property type="entry name" value="Plug_dom"/>
</dbReference>
<dbReference type="GO" id="GO:0015344">
    <property type="term" value="F:siderophore uptake transmembrane transporter activity"/>
    <property type="evidence" value="ECO:0007669"/>
    <property type="project" value="TreeGrafter"/>
</dbReference>
<keyword evidence="6 10" id="KW-0798">TonB box</keyword>
<keyword evidence="2" id="KW-0813">Transport</keyword>
<dbReference type="Gene3D" id="2.170.130.10">
    <property type="entry name" value="TonB-dependent receptor, plug domain"/>
    <property type="match status" value="1"/>
</dbReference>
<dbReference type="Pfam" id="PF00593">
    <property type="entry name" value="TonB_dep_Rec_b-barrel"/>
    <property type="match status" value="1"/>
</dbReference>
<dbReference type="Gene3D" id="2.60.40.1120">
    <property type="entry name" value="Carboxypeptidase-like, regulatory domain"/>
    <property type="match status" value="1"/>
</dbReference>
<organism evidence="13 14">
    <name type="scientific">Candidatus Odoribacter faecigallinarum</name>
    <dbReference type="NCBI Taxonomy" id="2838706"/>
    <lineage>
        <taxon>Bacteria</taxon>
        <taxon>Pseudomonadati</taxon>
        <taxon>Bacteroidota</taxon>
        <taxon>Bacteroidia</taxon>
        <taxon>Bacteroidales</taxon>
        <taxon>Odoribacteraceae</taxon>
        <taxon>Odoribacter</taxon>
    </lineage>
</organism>
<dbReference type="InterPro" id="IPR039426">
    <property type="entry name" value="TonB-dep_rcpt-like"/>
</dbReference>
<dbReference type="GO" id="GO:0009279">
    <property type="term" value="C:cell outer membrane"/>
    <property type="evidence" value="ECO:0007669"/>
    <property type="project" value="UniProtKB-SubCell"/>
</dbReference>
<keyword evidence="9" id="KW-0998">Cell outer membrane</keyword>
<evidence type="ECO:0000259" key="12">
    <source>
        <dbReference type="Pfam" id="PF07715"/>
    </source>
</evidence>
<evidence type="ECO:0000256" key="5">
    <source>
        <dbReference type="ARBA" id="ARBA00022729"/>
    </source>
</evidence>
<feature type="domain" description="TonB-dependent receptor plug" evidence="12">
    <location>
        <begin position="125"/>
        <end position="223"/>
    </location>
</feature>
<comment type="similarity">
    <text evidence="10">Belongs to the TonB-dependent receptor family.</text>
</comment>
<evidence type="ECO:0000256" key="7">
    <source>
        <dbReference type="ARBA" id="ARBA00023136"/>
    </source>
</evidence>
<dbReference type="SUPFAM" id="SSF49464">
    <property type="entry name" value="Carboxypeptidase regulatory domain-like"/>
    <property type="match status" value="1"/>
</dbReference>
<evidence type="ECO:0000256" key="3">
    <source>
        <dbReference type="ARBA" id="ARBA00022452"/>
    </source>
</evidence>
<feature type="domain" description="TonB-dependent receptor-like beta-barrel" evidence="11">
    <location>
        <begin position="377"/>
        <end position="759"/>
    </location>
</feature>
<dbReference type="InterPro" id="IPR000531">
    <property type="entry name" value="Beta-barrel_TonB"/>
</dbReference>
<evidence type="ECO:0000256" key="10">
    <source>
        <dbReference type="RuleBase" id="RU003357"/>
    </source>
</evidence>
<keyword evidence="5" id="KW-0732">Signal</keyword>
<evidence type="ECO:0000256" key="2">
    <source>
        <dbReference type="ARBA" id="ARBA00022448"/>
    </source>
</evidence>
<reference evidence="13" key="1">
    <citation type="journal article" date="2021" name="PeerJ">
        <title>Extensive microbial diversity within the chicken gut microbiome revealed by metagenomics and culture.</title>
        <authorList>
            <person name="Gilroy R."/>
            <person name="Ravi A."/>
            <person name="Getino M."/>
            <person name="Pursley I."/>
            <person name="Horton D.L."/>
            <person name="Alikhan N.F."/>
            <person name="Baker D."/>
            <person name="Gharbi K."/>
            <person name="Hall N."/>
            <person name="Watson M."/>
            <person name="Adriaenssens E.M."/>
            <person name="Foster-Nyarko E."/>
            <person name="Jarju S."/>
            <person name="Secka A."/>
            <person name="Antonio M."/>
            <person name="Oren A."/>
            <person name="Chaudhuri R.R."/>
            <person name="La Ragione R."/>
            <person name="Hildebrand F."/>
            <person name="Pallen M.J."/>
        </authorList>
    </citation>
    <scope>NUCLEOTIDE SEQUENCE</scope>
    <source>
        <strain evidence="13">23274</strain>
    </source>
</reference>
<accession>A0A9D1UZJ0</accession>
<dbReference type="InterPro" id="IPR036942">
    <property type="entry name" value="Beta-barrel_TonB_sf"/>
</dbReference>
<reference evidence="13" key="2">
    <citation type="submission" date="2021-04" db="EMBL/GenBank/DDBJ databases">
        <authorList>
            <person name="Gilroy R."/>
        </authorList>
    </citation>
    <scope>NUCLEOTIDE SEQUENCE</scope>
    <source>
        <strain evidence="13">23274</strain>
    </source>
</reference>
<evidence type="ECO:0000256" key="8">
    <source>
        <dbReference type="ARBA" id="ARBA00023170"/>
    </source>
</evidence>
<dbReference type="GO" id="GO:0044718">
    <property type="term" value="P:siderophore transmembrane transport"/>
    <property type="evidence" value="ECO:0007669"/>
    <property type="project" value="TreeGrafter"/>
</dbReference>
<dbReference type="EMBL" id="DXFT01000081">
    <property type="protein sequence ID" value="HIX03277.1"/>
    <property type="molecule type" value="Genomic_DNA"/>
</dbReference>
<evidence type="ECO:0000256" key="9">
    <source>
        <dbReference type="ARBA" id="ARBA00023237"/>
    </source>
</evidence>
<keyword evidence="7 10" id="KW-0472">Membrane</keyword>
<evidence type="ECO:0000256" key="1">
    <source>
        <dbReference type="ARBA" id="ARBA00004571"/>
    </source>
</evidence>
<dbReference type="PANTHER" id="PTHR30069">
    <property type="entry name" value="TONB-DEPENDENT OUTER MEMBRANE RECEPTOR"/>
    <property type="match status" value="1"/>
</dbReference>
<dbReference type="SUPFAM" id="SSF56935">
    <property type="entry name" value="Porins"/>
    <property type="match status" value="1"/>
</dbReference>
<name>A0A9D1UZJ0_9BACT</name>
<keyword evidence="3" id="KW-1134">Transmembrane beta strand</keyword>
<dbReference type="AlphaFoldDB" id="A0A9D1UZJ0"/>
<evidence type="ECO:0000313" key="14">
    <source>
        <dbReference type="Proteomes" id="UP000824202"/>
    </source>
</evidence>
<evidence type="ECO:0000259" key="11">
    <source>
        <dbReference type="Pfam" id="PF00593"/>
    </source>
</evidence>
<evidence type="ECO:0000313" key="13">
    <source>
        <dbReference type="EMBL" id="HIX03277.1"/>
    </source>
</evidence>
<comment type="caution">
    <text evidence="13">The sequence shown here is derived from an EMBL/GenBank/DDBJ whole genome shotgun (WGS) entry which is preliminary data.</text>
</comment>
<sequence length="787" mass="88327">MKQVTLLLLAVGCLLMPGKGRAQEFLISGRTLDIHGEPLPFTTIRVGETALGASSDAEGNYKLRLPAGRHVLTATLVGYLPATRTVEGSGEQRLDFVLRADTIRLQEATVRGKSQARQLREGTYQVSTLDVRSAASRTTDLGTLVNRTAGVRLRLEGGLGSDADLSLNGMSGNAIRYFIDEIPLDIQGEGTTLTHLPVGAIERIEVYKGVVPPHLGSDAMGGAIHIVTRKEKQNYLDASYSIGSFHTHVADVNGLYIFPRTGIIVKPSIGIKYSRNDYTMRAMELWDDAAGAYLPRDVKRFHDDYFSLSAEAEVGIEHRSWADAFYLSGGYHQTDKDLQSGSIQTIVYGMAERQEKAGNIAVRYSKRDFLTPGLGVNILLSHTWDKSVTIDTAYRKYSWDGTYIRTSRNEITGGARQRRHYDRPLTIARLNADYRIKEKHHLNFNYLLHRSGNRRNDDLDEEFVPSDDVLAKHIFGLSYNRTWLDGRLAGNLFAKDYLNHVKAGQKDLSWITNSDEVPEKTTKHYAGYGAGIRYAFGEWLAVKASYERAVRLPLAKELLGNGVTIYANLALQPEKSHNANAGIYGEAEWNGRHSVSYEANAFFRKTEDYIRAVLSESDGTIQYRNESDVTTRGAEGRIGYRYGDLLSLSANATYENARNMDPLNEEGKPSITYKNKIPNKPWLFANAEASLALPDLPCRGSQLGISYFYQYVHWFFLTWEGYGSLDSKARIPTQHLHSVAVTYTWGKDRYHIALGCDNLFDSKLYDNFMMQKPGRSFHCKLRVYIHK</sequence>
<dbReference type="InterPro" id="IPR008969">
    <property type="entry name" value="CarboxyPept-like_regulatory"/>
</dbReference>
<protein>
    <submittedName>
        <fullName evidence="13">TonB-dependent receptor</fullName>
    </submittedName>
</protein>